<dbReference type="NCBIfam" id="TIGR02824">
    <property type="entry name" value="quinone_pig3"/>
    <property type="match status" value="1"/>
</dbReference>
<dbReference type="InterPro" id="IPR011032">
    <property type="entry name" value="GroES-like_sf"/>
</dbReference>
<dbReference type="InterPro" id="IPR020843">
    <property type="entry name" value="ER"/>
</dbReference>
<proteinExistence type="predicted"/>
<dbReference type="Gene3D" id="3.90.180.10">
    <property type="entry name" value="Medium-chain alcohol dehydrogenases, catalytic domain"/>
    <property type="match status" value="1"/>
</dbReference>
<evidence type="ECO:0000313" key="5">
    <source>
        <dbReference type="Proteomes" id="UP001302349"/>
    </source>
</evidence>
<dbReference type="Pfam" id="PF00107">
    <property type="entry name" value="ADH_zinc_N"/>
    <property type="match status" value="1"/>
</dbReference>
<evidence type="ECO:0000259" key="3">
    <source>
        <dbReference type="SMART" id="SM00829"/>
    </source>
</evidence>
<dbReference type="EMBL" id="CP136051">
    <property type="protein sequence ID" value="WOK04720.1"/>
    <property type="molecule type" value="Genomic_DNA"/>
</dbReference>
<evidence type="ECO:0000313" key="4">
    <source>
        <dbReference type="EMBL" id="WOK04720.1"/>
    </source>
</evidence>
<gene>
    <name evidence="4" type="ORF">RT717_16690</name>
</gene>
<keyword evidence="1" id="KW-0521">NADP</keyword>
<feature type="domain" description="Enoyl reductase (ER)" evidence="3">
    <location>
        <begin position="10"/>
        <end position="323"/>
    </location>
</feature>
<accession>A0ABZ0IL51</accession>
<dbReference type="CDD" id="cd05276">
    <property type="entry name" value="p53_inducible_oxidoreductase"/>
    <property type="match status" value="1"/>
</dbReference>
<protein>
    <submittedName>
        <fullName evidence="4">NAD(P)H-quinone oxidoreductase</fullName>
    </submittedName>
</protein>
<keyword evidence="2" id="KW-0560">Oxidoreductase</keyword>
<dbReference type="Proteomes" id="UP001302349">
    <property type="component" value="Chromosome"/>
</dbReference>
<dbReference type="InterPro" id="IPR013154">
    <property type="entry name" value="ADH-like_N"/>
</dbReference>
<organism evidence="4 5">
    <name type="scientific">Imperialibacter roseus</name>
    <dbReference type="NCBI Taxonomy" id="1324217"/>
    <lineage>
        <taxon>Bacteria</taxon>
        <taxon>Pseudomonadati</taxon>
        <taxon>Bacteroidota</taxon>
        <taxon>Cytophagia</taxon>
        <taxon>Cytophagales</taxon>
        <taxon>Flammeovirgaceae</taxon>
        <taxon>Imperialibacter</taxon>
    </lineage>
</organism>
<dbReference type="PANTHER" id="PTHR48106">
    <property type="entry name" value="QUINONE OXIDOREDUCTASE PIG3-RELATED"/>
    <property type="match status" value="1"/>
</dbReference>
<dbReference type="SUPFAM" id="SSF50129">
    <property type="entry name" value="GroES-like"/>
    <property type="match status" value="1"/>
</dbReference>
<dbReference type="SUPFAM" id="SSF51735">
    <property type="entry name" value="NAD(P)-binding Rossmann-fold domains"/>
    <property type="match status" value="1"/>
</dbReference>
<dbReference type="Pfam" id="PF08240">
    <property type="entry name" value="ADH_N"/>
    <property type="match status" value="1"/>
</dbReference>
<dbReference type="InterPro" id="IPR014189">
    <property type="entry name" value="Quinone_OxRdtase_PIG3"/>
</dbReference>
<evidence type="ECO:0000256" key="1">
    <source>
        <dbReference type="ARBA" id="ARBA00022857"/>
    </source>
</evidence>
<dbReference type="InterPro" id="IPR013149">
    <property type="entry name" value="ADH-like_C"/>
</dbReference>
<reference evidence="4 5" key="1">
    <citation type="journal article" date="2023" name="Microbiol. Resour. Announc.">
        <title>Complete Genome Sequence of Imperialibacter roseus strain P4T.</title>
        <authorList>
            <person name="Tizabi D.R."/>
            <person name="Bachvaroff T."/>
            <person name="Hill R.T."/>
        </authorList>
    </citation>
    <scope>NUCLEOTIDE SEQUENCE [LARGE SCALE GENOMIC DNA]</scope>
    <source>
        <strain evidence="4 5">P4T</strain>
    </source>
</reference>
<evidence type="ECO:0000256" key="2">
    <source>
        <dbReference type="ARBA" id="ARBA00023002"/>
    </source>
</evidence>
<dbReference type="PANTHER" id="PTHR48106:SF8">
    <property type="entry name" value="OS02G0805600 PROTEIN"/>
    <property type="match status" value="1"/>
</dbReference>
<dbReference type="Gene3D" id="3.40.50.720">
    <property type="entry name" value="NAD(P)-binding Rossmann-like Domain"/>
    <property type="match status" value="1"/>
</dbReference>
<dbReference type="RefSeq" id="WP_317487521.1">
    <property type="nucleotide sequence ID" value="NZ_CP136051.1"/>
</dbReference>
<sequence length="325" mass="34642">MRAITITSPGGPEVLQIAERPVPELKPDEVLIKVAAAGVNRPDIIQREGRYPAPPGVPADIPGLEVAGVVEQVGAEEKRWRPGDKVCALLAGGGYAEYVSVSGVQCLPVPQGLSFEEAASLPETFFTVWTNVFDRGRFQSGESFLVHGGTSGIGVAAIQMVKALGGRVYATAGTDEKCAHVEKLGATKGINYKKEDFAEVIKAAESKGIDIILDMIGGDYTPKNIGLLATEGRLLIINAMAGATSQVDMMRVMVKRLTITGSTLRVRESSFKGAIAANLERHVWPLLESGAIKPIVYQTFPLEKASEAHKLVESSEHIGKVVLTV</sequence>
<dbReference type="SMART" id="SM00829">
    <property type="entry name" value="PKS_ER"/>
    <property type="match status" value="1"/>
</dbReference>
<name>A0ABZ0IL51_9BACT</name>
<dbReference type="InterPro" id="IPR036291">
    <property type="entry name" value="NAD(P)-bd_dom_sf"/>
</dbReference>
<keyword evidence="5" id="KW-1185">Reference proteome</keyword>